<dbReference type="Pfam" id="PF13561">
    <property type="entry name" value="adh_short_C2"/>
    <property type="match status" value="2"/>
</dbReference>
<dbReference type="Proteomes" id="UP001601992">
    <property type="component" value="Unassembled WGS sequence"/>
</dbReference>
<reference evidence="3 4" key="1">
    <citation type="submission" date="2024-10" db="EMBL/GenBank/DDBJ databases">
        <title>The Natural Products Discovery Center: Release of the First 8490 Sequenced Strains for Exploring Actinobacteria Biosynthetic Diversity.</title>
        <authorList>
            <person name="Kalkreuter E."/>
            <person name="Kautsar S.A."/>
            <person name="Yang D."/>
            <person name="Bader C.D."/>
            <person name="Teijaro C.N."/>
            <person name="Fluegel L."/>
            <person name="Davis C.M."/>
            <person name="Simpson J.R."/>
            <person name="Lauterbach L."/>
            <person name="Steele A.D."/>
            <person name="Gui C."/>
            <person name="Meng S."/>
            <person name="Li G."/>
            <person name="Viehrig K."/>
            <person name="Ye F."/>
            <person name="Su P."/>
            <person name="Kiefer A.F."/>
            <person name="Nichols A."/>
            <person name="Cepeda A.J."/>
            <person name="Yan W."/>
            <person name="Fan B."/>
            <person name="Jiang Y."/>
            <person name="Adhikari A."/>
            <person name="Zheng C.-J."/>
            <person name="Schuster L."/>
            <person name="Cowan T.M."/>
            <person name="Smanski M.J."/>
            <person name="Chevrette M.G."/>
            <person name="De Carvalho L.P.S."/>
            <person name="Shen B."/>
        </authorList>
    </citation>
    <scope>NUCLEOTIDE SEQUENCE [LARGE SCALE GENOMIC DNA]</scope>
    <source>
        <strain evidence="3 4">NPDC002593</strain>
    </source>
</reference>
<evidence type="ECO:0000313" key="4">
    <source>
        <dbReference type="Proteomes" id="UP001601992"/>
    </source>
</evidence>
<dbReference type="PANTHER" id="PTHR43008:SF4">
    <property type="entry name" value="CHAIN DEHYDROGENASE, PUTATIVE (AFU_ORTHOLOGUE AFUA_4G08710)-RELATED"/>
    <property type="match status" value="1"/>
</dbReference>
<gene>
    <name evidence="3" type="ORF">ACFYXQ_06990</name>
</gene>
<sequence>MTHEIGTSRRPDRDLAVVIGAGGMGMAVARRLAQSYRVLIADLDAARVREAAATLCAEGADATAIPCDITDPAAIAALGARVGELGGLRALAHVAGLSPSMADFTTIVNVDLVGAALVADELRRRATIGSAAVFIASLAAHNARPTEELDVLLADPSDQQLPQKLADVLGEEATPARAYELSKYALIGFCRRQAAAWGERGARIVSLSPGLIATPQGAREFERTPAKKALYDRTPLSREGTMLEISDAVDFLLSDRASFISGTDLLVDGGLAAALRWHSA</sequence>
<dbReference type="PANTHER" id="PTHR43008">
    <property type="entry name" value="BENZIL REDUCTASE"/>
    <property type="match status" value="1"/>
</dbReference>
<keyword evidence="2" id="KW-0560">Oxidoreductase</keyword>
<dbReference type="InterPro" id="IPR002347">
    <property type="entry name" value="SDR_fam"/>
</dbReference>
<dbReference type="SUPFAM" id="SSF51735">
    <property type="entry name" value="NAD(P)-binding Rossmann-fold domains"/>
    <property type="match status" value="1"/>
</dbReference>
<dbReference type="InterPro" id="IPR036291">
    <property type="entry name" value="NAD(P)-bd_dom_sf"/>
</dbReference>
<dbReference type="RefSeq" id="WP_063713066.1">
    <property type="nucleotide sequence ID" value="NZ_JBIAQY010000002.1"/>
</dbReference>
<proteinExistence type="inferred from homology"/>
<protein>
    <submittedName>
        <fullName evidence="3">SDR family oxidoreductase</fullName>
    </submittedName>
</protein>
<evidence type="ECO:0000256" key="2">
    <source>
        <dbReference type="ARBA" id="ARBA00023002"/>
    </source>
</evidence>
<accession>A0ABW6RX14</accession>
<dbReference type="EMBL" id="JBIAQY010000002">
    <property type="protein sequence ID" value="MFF3567514.1"/>
    <property type="molecule type" value="Genomic_DNA"/>
</dbReference>
<comment type="caution">
    <text evidence="3">The sequence shown here is derived from an EMBL/GenBank/DDBJ whole genome shotgun (WGS) entry which is preliminary data.</text>
</comment>
<evidence type="ECO:0000313" key="3">
    <source>
        <dbReference type="EMBL" id="MFF3567514.1"/>
    </source>
</evidence>
<dbReference type="PRINTS" id="PR00081">
    <property type="entry name" value="GDHRDH"/>
</dbReference>
<dbReference type="Gene3D" id="3.40.50.720">
    <property type="entry name" value="NAD(P)-binding Rossmann-like Domain"/>
    <property type="match status" value="1"/>
</dbReference>
<name>A0ABW6RX14_9NOCA</name>
<organism evidence="3 4">
    <name type="scientific">Nocardia jiangxiensis</name>
    <dbReference type="NCBI Taxonomy" id="282685"/>
    <lineage>
        <taxon>Bacteria</taxon>
        <taxon>Bacillati</taxon>
        <taxon>Actinomycetota</taxon>
        <taxon>Actinomycetes</taxon>
        <taxon>Mycobacteriales</taxon>
        <taxon>Nocardiaceae</taxon>
        <taxon>Nocardia</taxon>
    </lineage>
</organism>
<comment type="similarity">
    <text evidence="1">Belongs to the short-chain dehydrogenases/reductases (SDR) family.</text>
</comment>
<dbReference type="CDD" id="cd05233">
    <property type="entry name" value="SDR_c"/>
    <property type="match status" value="1"/>
</dbReference>
<keyword evidence="4" id="KW-1185">Reference proteome</keyword>
<evidence type="ECO:0000256" key="1">
    <source>
        <dbReference type="ARBA" id="ARBA00006484"/>
    </source>
</evidence>